<dbReference type="RefSeq" id="WP_181583085.1">
    <property type="nucleotide sequence ID" value="NZ_CP059399.1"/>
</dbReference>
<dbReference type="InterPro" id="IPR036689">
    <property type="entry name" value="ESAT-6-like_sf"/>
</dbReference>
<dbReference type="SUPFAM" id="SSF140453">
    <property type="entry name" value="EsxAB dimer-like"/>
    <property type="match status" value="1"/>
</dbReference>
<dbReference type="KEGG" id="nhu:H0264_06280"/>
<accession>A0A7D6VKZ1</accession>
<evidence type="ECO:0000313" key="4">
    <source>
        <dbReference type="Proteomes" id="UP000515512"/>
    </source>
</evidence>
<name>A0A7D6VKZ1_9NOCA</name>
<dbReference type="EMBL" id="CP059399">
    <property type="protein sequence ID" value="QLY31910.1"/>
    <property type="molecule type" value="Genomic_DNA"/>
</dbReference>
<feature type="region of interest" description="Disordered" evidence="2">
    <location>
        <begin position="81"/>
        <end position="107"/>
    </location>
</feature>
<gene>
    <name evidence="3" type="ORF">H0264_06280</name>
</gene>
<evidence type="ECO:0000256" key="2">
    <source>
        <dbReference type="SAM" id="MobiDB-lite"/>
    </source>
</evidence>
<dbReference type="InterPro" id="IPR010310">
    <property type="entry name" value="T7SS_ESAT-6-like"/>
</dbReference>
<dbReference type="Proteomes" id="UP000515512">
    <property type="component" value="Chromosome"/>
</dbReference>
<feature type="compositionally biased region" description="Basic and acidic residues" evidence="2">
    <location>
        <begin position="81"/>
        <end position="93"/>
    </location>
</feature>
<proteinExistence type="inferred from homology"/>
<protein>
    <recommendedName>
        <fullName evidence="1">ESAT-6-like protein</fullName>
    </recommendedName>
</protein>
<comment type="similarity">
    <text evidence="1">Belongs to the WXG100 family.</text>
</comment>
<dbReference type="AlphaFoldDB" id="A0A7D6VKZ1"/>
<dbReference type="NCBIfam" id="TIGR03930">
    <property type="entry name" value="WXG100_ESAT6"/>
    <property type="match status" value="1"/>
</dbReference>
<evidence type="ECO:0000313" key="3">
    <source>
        <dbReference type="EMBL" id="QLY31910.1"/>
    </source>
</evidence>
<sequence length="107" mass="11992">MAGQAKVDKEALNTFVGQVADDHQKLSDAIVRLKTYEDQVTGTWSGGARAAFDSFMERYYYQADKLSDKLLETAESLRTAGREYETQDDERAQQVRAQVSSLDLPPV</sequence>
<keyword evidence="4" id="KW-1185">Reference proteome</keyword>
<evidence type="ECO:0000256" key="1">
    <source>
        <dbReference type="RuleBase" id="RU362001"/>
    </source>
</evidence>
<reference evidence="3 4" key="1">
    <citation type="submission" date="2020-07" db="EMBL/GenBank/DDBJ databases">
        <authorList>
            <person name="Zhuang K."/>
            <person name="Ran Y."/>
        </authorList>
    </citation>
    <scope>NUCLEOTIDE SEQUENCE [LARGE SCALE GENOMIC DNA]</scope>
    <source>
        <strain evidence="3 4">WCH-YHL-001</strain>
    </source>
</reference>
<dbReference type="Gene3D" id="1.10.287.1060">
    <property type="entry name" value="ESAT-6-like"/>
    <property type="match status" value="1"/>
</dbReference>
<organism evidence="3 4">
    <name type="scientific">Nocardia huaxiensis</name>
    <dbReference type="NCBI Taxonomy" id="2755382"/>
    <lineage>
        <taxon>Bacteria</taxon>
        <taxon>Bacillati</taxon>
        <taxon>Actinomycetota</taxon>
        <taxon>Actinomycetes</taxon>
        <taxon>Mycobacteriales</taxon>
        <taxon>Nocardiaceae</taxon>
        <taxon>Nocardia</taxon>
    </lineage>
</organism>
<dbReference type="Pfam" id="PF06013">
    <property type="entry name" value="WXG100"/>
    <property type="match status" value="1"/>
</dbReference>